<organism evidence="13 14">
    <name type="scientific">Finegoldia magna</name>
    <name type="common">Peptostreptococcus magnus</name>
    <dbReference type="NCBI Taxonomy" id="1260"/>
    <lineage>
        <taxon>Bacteria</taxon>
        <taxon>Bacillati</taxon>
        <taxon>Bacillota</taxon>
        <taxon>Tissierellia</taxon>
        <taxon>Tissierellales</taxon>
        <taxon>Peptoniphilaceae</taxon>
        <taxon>Finegoldia</taxon>
    </lineage>
</organism>
<keyword evidence="3" id="KW-1003">Cell membrane</keyword>
<evidence type="ECO:0000256" key="10">
    <source>
        <dbReference type="SAM" id="Phobius"/>
    </source>
</evidence>
<keyword evidence="7 10" id="KW-1133">Transmembrane helix</keyword>
<feature type="domain" description="ABC transmembrane type-1" evidence="12">
    <location>
        <begin position="21"/>
        <end position="301"/>
    </location>
</feature>
<dbReference type="InterPro" id="IPR011527">
    <property type="entry name" value="ABC1_TM_dom"/>
</dbReference>
<feature type="transmembrane region" description="Helical" evidence="10">
    <location>
        <begin position="243"/>
        <end position="266"/>
    </location>
</feature>
<dbReference type="Pfam" id="PF00664">
    <property type="entry name" value="ABC_membrane"/>
    <property type="match status" value="1"/>
</dbReference>
<keyword evidence="4 10" id="KW-0812">Transmembrane</keyword>
<dbReference type="InterPro" id="IPR036640">
    <property type="entry name" value="ABC1_TM_sf"/>
</dbReference>
<dbReference type="GO" id="GO:0016887">
    <property type="term" value="F:ATP hydrolysis activity"/>
    <property type="evidence" value="ECO:0007669"/>
    <property type="project" value="InterPro"/>
</dbReference>
<evidence type="ECO:0000256" key="2">
    <source>
        <dbReference type="ARBA" id="ARBA00022448"/>
    </source>
</evidence>
<dbReference type="Pfam" id="PF00005">
    <property type="entry name" value="ABC_tran"/>
    <property type="match status" value="1"/>
</dbReference>
<evidence type="ECO:0000256" key="8">
    <source>
        <dbReference type="ARBA" id="ARBA00023136"/>
    </source>
</evidence>
<reference evidence="14" key="1">
    <citation type="submission" date="2017-04" db="EMBL/GenBank/DDBJ databases">
        <title>Finegoldia magna isolated from orthopedic joint implant-associated infections.</title>
        <authorList>
            <person name="Bjorklund S."/>
            <person name="Bruggemann H."/>
            <person name="Jensen A."/>
            <person name="Hellmark B."/>
            <person name="Soderquist B."/>
        </authorList>
    </citation>
    <scope>NUCLEOTIDE SEQUENCE [LARGE SCALE GENOMIC DNA]</scope>
    <source>
        <strain evidence="14">08T492</strain>
    </source>
</reference>
<name>A0A233VZ28_FINMA</name>
<keyword evidence="9" id="KW-0175">Coiled coil</keyword>
<evidence type="ECO:0000256" key="7">
    <source>
        <dbReference type="ARBA" id="ARBA00022989"/>
    </source>
</evidence>
<dbReference type="FunFam" id="3.40.50.300:FF:000221">
    <property type="entry name" value="Multidrug ABC transporter ATP-binding protein"/>
    <property type="match status" value="1"/>
</dbReference>
<evidence type="ECO:0000313" key="14">
    <source>
        <dbReference type="Proteomes" id="UP000215361"/>
    </source>
</evidence>
<evidence type="ECO:0000256" key="9">
    <source>
        <dbReference type="SAM" id="Coils"/>
    </source>
</evidence>
<dbReference type="SMART" id="SM00382">
    <property type="entry name" value="AAA"/>
    <property type="match status" value="1"/>
</dbReference>
<dbReference type="GO" id="GO:0005524">
    <property type="term" value="F:ATP binding"/>
    <property type="evidence" value="ECO:0007669"/>
    <property type="project" value="UniProtKB-KW"/>
</dbReference>
<evidence type="ECO:0000256" key="3">
    <source>
        <dbReference type="ARBA" id="ARBA00022475"/>
    </source>
</evidence>
<dbReference type="InterPro" id="IPR027417">
    <property type="entry name" value="P-loop_NTPase"/>
</dbReference>
<dbReference type="EMBL" id="NDYI01000015">
    <property type="protein sequence ID" value="OXZ37646.1"/>
    <property type="molecule type" value="Genomic_DNA"/>
</dbReference>
<feature type="transmembrane region" description="Helical" evidence="10">
    <location>
        <begin position="278"/>
        <end position="297"/>
    </location>
</feature>
<dbReference type="InterPro" id="IPR003439">
    <property type="entry name" value="ABC_transporter-like_ATP-bd"/>
</dbReference>
<evidence type="ECO:0000313" key="13">
    <source>
        <dbReference type="EMBL" id="OXZ37646.1"/>
    </source>
</evidence>
<keyword evidence="5" id="KW-0547">Nucleotide-binding</keyword>
<dbReference type="GO" id="GO:0005886">
    <property type="term" value="C:plasma membrane"/>
    <property type="evidence" value="ECO:0007669"/>
    <property type="project" value="UniProtKB-SubCell"/>
</dbReference>
<feature type="domain" description="ABC transporter" evidence="11">
    <location>
        <begin position="337"/>
        <end position="570"/>
    </location>
</feature>
<dbReference type="SUPFAM" id="SSF52540">
    <property type="entry name" value="P-loop containing nucleoside triphosphate hydrolases"/>
    <property type="match status" value="1"/>
</dbReference>
<sequence>MKELYARLFTYVPERKKYAYIAMILSALSVFIYMFAYWYLWKTIKLILVDFQLDVALNYSLKIVFLMILRGVVAIIGLLSSHFMGFRLETNLRKKGLYNLLDASFSFYDKNNSGKIRKIIDDNAGNTHSTVAHLIPNNVIAVLTPIAMLTLTFMVDIRLGILLILVCLVGVVQYRLMYNAPELMDKFSKALENMSAATVEYIRGMQVIKIFGVGVKYYKTLIESIIDYKDNVYAYSQACKKPYVAFQVLFNSFYAFMVPLLAYFIIRGDDANLLLAKLVFFTMFSGVILSSFMSIMFTGTDNYSAKLTLDKLEGLIENMEREKIEFGTDEKIDRFDIEFSNVSFKYDDNFILKDFNLKLYENKTYALVGSSGSGKSTIAKLISGFYPIDKGKIIIGGKNISSYSEKTIQENIAYIFQHAKLFKKSIFENVLVGNPKASREMVLNALHLASCDSILDKFEKRENTIIGSKGVYLSGGEIQRIAIARAILKDANIIIMDEASAATDPENEYELQRAFSSLIKNKTVIMIAHRLSSITNVDEILFIDDGSVIERGSHEDLIAAKGRYKKLYDMYNTANEWRI</sequence>
<evidence type="ECO:0000256" key="4">
    <source>
        <dbReference type="ARBA" id="ARBA00022692"/>
    </source>
</evidence>
<dbReference type="InterPro" id="IPR039421">
    <property type="entry name" value="Type_1_exporter"/>
</dbReference>
<feature type="coiled-coil region" evidence="9">
    <location>
        <begin position="302"/>
        <end position="329"/>
    </location>
</feature>
<evidence type="ECO:0000256" key="5">
    <source>
        <dbReference type="ARBA" id="ARBA00022741"/>
    </source>
</evidence>
<keyword evidence="6 13" id="KW-0067">ATP-binding</keyword>
<dbReference type="PROSITE" id="PS50929">
    <property type="entry name" value="ABC_TM1F"/>
    <property type="match status" value="1"/>
</dbReference>
<dbReference type="RefSeq" id="WP_094202694.1">
    <property type="nucleotide sequence ID" value="NZ_NDYI01000015.1"/>
</dbReference>
<feature type="transmembrane region" description="Helical" evidence="10">
    <location>
        <begin position="157"/>
        <end position="176"/>
    </location>
</feature>
<keyword evidence="2" id="KW-0813">Transport</keyword>
<dbReference type="PROSITE" id="PS50893">
    <property type="entry name" value="ABC_TRANSPORTER_2"/>
    <property type="match status" value="1"/>
</dbReference>
<feature type="transmembrane region" description="Helical" evidence="10">
    <location>
        <begin position="61"/>
        <end position="85"/>
    </location>
</feature>
<dbReference type="InterPro" id="IPR017871">
    <property type="entry name" value="ABC_transporter-like_CS"/>
</dbReference>
<dbReference type="Gene3D" id="1.20.1560.10">
    <property type="entry name" value="ABC transporter type 1, transmembrane domain"/>
    <property type="match status" value="1"/>
</dbReference>
<accession>A0A233VZ28</accession>
<dbReference type="GO" id="GO:0140359">
    <property type="term" value="F:ABC-type transporter activity"/>
    <property type="evidence" value="ECO:0007669"/>
    <property type="project" value="InterPro"/>
</dbReference>
<dbReference type="PANTHER" id="PTHR24221">
    <property type="entry name" value="ATP-BINDING CASSETTE SUB-FAMILY B"/>
    <property type="match status" value="1"/>
</dbReference>
<gene>
    <name evidence="13" type="ORF">B9N56_04845</name>
</gene>
<feature type="transmembrane region" description="Helical" evidence="10">
    <location>
        <begin position="20"/>
        <end position="41"/>
    </location>
</feature>
<dbReference type="InterPro" id="IPR003593">
    <property type="entry name" value="AAA+_ATPase"/>
</dbReference>
<dbReference type="PANTHER" id="PTHR24221:SF397">
    <property type="entry name" value="ABC TRANSPORTER, ATP-BINDING TRANSMEMBRANE PROTEIN"/>
    <property type="match status" value="1"/>
</dbReference>
<dbReference type="GO" id="GO:0034040">
    <property type="term" value="F:ATPase-coupled lipid transmembrane transporter activity"/>
    <property type="evidence" value="ECO:0007669"/>
    <property type="project" value="TreeGrafter"/>
</dbReference>
<dbReference type="Gene3D" id="3.40.50.300">
    <property type="entry name" value="P-loop containing nucleotide triphosphate hydrolases"/>
    <property type="match status" value="1"/>
</dbReference>
<proteinExistence type="predicted"/>
<evidence type="ECO:0000259" key="12">
    <source>
        <dbReference type="PROSITE" id="PS50929"/>
    </source>
</evidence>
<evidence type="ECO:0000256" key="6">
    <source>
        <dbReference type="ARBA" id="ARBA00022840"/>
    </source>
</evidence>
<keyword evidence="8 10" id="KW-0472">Membrane</keyword>
<evidence type="ECO:0000256" key="1">
    <source>
        <dbReference type="ARBA" id="ARBA00004651"/>
    </source>
</evidence>
<protein>
    <submittedName>
        <fullName evidence="13">ABC transporter ATP-binding protein</fullName>
    </submittedName>
</protein>
<dbReference type="AlphaFoldDB" id="A0A233VZ28"/>
<dbReference type="Proteomes" id="UP000215361">
    <property type="component" value="Unassembled WGS sequence"/>
</dbReference>
<dbReference type="SUPFAM" id="SSF90123">
    <property type="entry name" value="ABC transporter transmembrane region"/>
    <property type="match status" value="1"/>
</dbReference>
<comment type="caution">
    <text evidence="13">The sequence shown here is derived from an EMBL/GenBank/DDBJ whole genome shotgun (WGS) entry which is preliminary data.</text>
</comment>
<evidence type="ECO:0000259" key="11">
    <source>
        <dbReference type="PROSITE" id="PS50893"/>
    </source>
</evidence>
<dbReference type="PROSITE" id="PS00211">
    <property type="entry name" value="ABC_TRANSPORTER_1"/>
    <property type="match status" value="1"/>
</dbReference>
<comment type="subcellular location">
    <subcellularLocation>
        <location evidence="1">Cell membrane</location>
        <topology evidence="1">Multi-pass membrane protein</topology>
    </subcellularLocation>
</comment>